<protein>
    <submittedName>
        <fullName evidence="1">Uncharacterized protein</fullName>
    </submittedName>
</protein>
<name>A0A8J5KH70_ZINOF</name>
<keyword evidence="2" id="KW-1185">Reference proteome</keyword>
<dbReference type="EMBL" id="JACMSC010000014">
    <property type="protein sequence ID" value="KAG6490005.1"/>
    <property type="molecule type" value="Genomic_DNA"/>
</dbReference>
<dbReference type="AlphaFoldDB" id="A0A8J5KH70"/>
<accession>A0A8J5KH70</accession>
<evidence type="ECO:0000313" key="1">
    <source>
        <dbReference type="EMBL" id="KAG6490005.1"/>
    </source>
</evidence>
<dbReference type="Proteomes" id="UP000734854">
    <property type="component" value="Unassembled WGS sequence"/>
</dbReference>
<comment type="caution">
    <text evidence="1">The sequence shown here is derived from an EMBL/GenBank/DDBJ whole genome shotgun (WGS) entry which is preliminary data.</text>
</comment>
<proteinExistence type="predicted"/>
<sequence>MEEQSNQRAVSNLRAPLQRGIDDVEAEERRFVASNSDVWEITEKESVLILATRNSVIIQGKASQVQNTTHDTQSIPQEHKRLPCSPSTLLLPEQGMFFLHNFKDASSLVKLTNHCKGDKYGNHELPNLVVDEDDENNGLSDYQACSLLEICLETFSSLPVDSSMGFANLDFRSFHDIWVVPSSCPTLLLDETLVHSTLEEWDDSYFTFSVFSNMEEQTVYGLGHIAPQYKNVLLGSQSGFSGAPL</sequence>
<organism evidence="1 2">
    <name type="scientific">Zingiber officinale</name>
    <name type="common">Ginger</name>
    <name type="synonym">Amomum zingiber</name>
    <dbReference type="NCBI Taxonomy" id="94328"/>
    <lineage>
        <taxon>Eukaryota</taxon>
        <taxon>Viridiplantae</taxon>
        <taxon>Streptophyta</taxon>
        <taxon>Embryophyta</taxon>
        <taxon>Tracheophyta</taxon>
        <taxon>Spermatophyta</taxon>
        <taxon>Magnoliopsida</taxon>
        <taxon>Liliopsida</taxon>
        <taxon>Zingiberales</taxon>
        <taxon>Zingiberaceae</taxon>
        <taxon>Zingiber</taxon>
    </lineage>
</organism>
<gene>
    <name evidence="1" type="ORF">ZIOFF_051287</name>
</gene>
<reference evidence="1 2" key="1">
    <citation type="submission" date="2020-08" db="EMBL/GenBank/DDBJ databases">
        <title>Plant Genome Project.</title>
        <authorList>
            <person name="Zhang R.-G."/>
        </authorList>
    </citation>
    <scope>NUCLEOTIDE SEQUENCE [LARGE SCALE GENOMIC DNA]</scope>
    <source>
        <tissue evidence="1">Rhizome</tissue>
    </source>
</reference>
<evidence type="ECO:0000313" key="2">
    <source>
        <dbReference type="Proteomes" id="UP000734854"/>
    </source>
</evidence>